<accession>A0ABV4UJE3</accession>
<dbReference type="RefSeq" id="WP_373970855.1">
    <property type="nucleotide sequence ID" value="NZ_JBHDLJ010000002.1"/>
</dbReference>
<evidence type="ECO:0000256" key="1">
    <source>
        <dbReference type="SAM" id="SignalP"/>
    </source>
</evidence>
<gene>
    <name evidence="2" type="ORF">ACETWP_03740</name>
</gene>
<feature type="chain" id="PRO_5047223353" evidence="1">
    <location>
        <begin position="23"/>
        <end position="141"/>
    </location>
</feature>
<reference evidence="2 3" key="1">
    <citation type="submission" date="2024-09" db="EMBL/GenBank/DDBJ databases">
        <authorList>
            <person name="Salinas-Garcia M.A."/>
            <person name="Prieme A."/>
        </authorList>
    </citation>
    <scope>NUCLEOTIDE SEQUENCE [LARGE SCALE GENOMIC DNA]</scope>
    <source>
        <strain evidence="2 3">DSM 21081</strain>
    </source>
</reference>
<dbReference type="PROSITE" id="PS51257">
    <property type="entry name" value="PROKAR_LIPOPROTEIN"/>
    <property type="match status" value="1"/>
</dbReference>
<sequence>MKRKLPAFAGAAAAGAAMGLLAVTGCSPPSPQENVSQACAASDAMASAIEEFRAALSADATVEEVRTARDKVSDAYDTLTAEMEDVAEDRVNDLEANVDEFRSAVDQVPDDAQLSDALESLGNEASDVRTALDGVDSDLNC</sequence>
<feature type="signal peptide" evidence="1">
    <location>
        <begin position="1"/>
        <end position="22"/>
    </location>
</feature>
<protein>
    <submittedName>
        <fullName evidence="2">Uncharacterized protein</fullName>
    </submittedName>
</protein>
<organism evidence="2 3">
    <name type="scientific">Arthrobacter halodurans</name>
    <dbReference type="NCBI Taxonomy" id="516699"/>
    <lineage>
        <taxon>Bacteria</taxon>
        <taxon>Bacillati</taxon>
        <taxon>Actinomycetota</taxon>
        <taxon>Actinomycetes</taxon>
        <taxon>Micrococcales</taxon>
        <taxon>Micrococcaceae</taxon>
        <taxon>Arthrobacter</taxon>
    </lineage>
</organism>
<keyword evidence="3" id="KW-1185">Reference proteome</keyword>
<dbReference type="EMBL" id="JBHDLJ010000002">
    <property type="protein sequence ID" value="MFB0833690.1"/>
    <property type="molecule type" value="Genomic_DNA"/>
</dbReference>
<evidence type="ECO:0000313" key="3">
    <source>
        <dbReference type="Proteomes" id="UP001575652"/>
    </source>
</evidence>
<dbReference type="Proteomes" id="UP001575652">
    <property type="component" value="Unassembled WGS sequence"/>
</dbReference>
<comment type="caution">
    <text evidence="2">The sequence shown here is derived from an EMBL/GenBank/DDBJ whole genome shotgun (WGS) entry which is preliminary data.</text>
</comment>
<evidence type="ECO:0000313" key="2">
    <source>
        <dbReference type="EMBL" id="MFB0833690.1"/>
    </source>
</evidence>
<proteinExistence type="predicted"/>
<name>A0ABV4UJE3_9MICC</name>
<keyword evidence="1" id="KW-0732">Signal</keyword>